<proteinExistence type="predicted"/>
<sequence>MNFSSGPMMHLFKTSSQMQGFIFLSRGFKRVHRPSRSFVPILRCLDGVDLLQIFRIRIKRSLRKHMLTMLAKPVPRKDRISLSQKHDHTNGTNQQPKTSDLFRMGPANSRHPVGASFLAKIVQNSAISFHIIISSGAPPRQPDFFSLLRYRRLTV</sequence>
<dbReference type="AlphaFoldDB" id="A0A915L3N3"/>
<reference evidence="3" key="1">
    <citation type="submission" date="2022-11" db="UniProtKB">
        <authorList>
            <consortium name="WormBaseParasite"/>
        </authorList>
    </citation>
    <scope>IDENTIFICATION</scope>
</reference>
<protein>
    <submittedName>
        <fullName evidence="3">Uncharacterized protein</fullName>
    </submittedName>
</protein>
<keyword evidence="2" id="KW-1185">Reference proteome</keyword>
<feature type="compositionally biased region" description="Basic and acidic residues" evidence="1">
    <location>
        <begin position="77"/>
        <end position="89"/>
    </location>
</feature>
<evidence type="ECO:0000313" key="2">
    <source>
        <dbReference type="Proteomes" id="UP000887565"/>
    </source>
</evidence>
<name>A0A915L3N3_ROMCU</name>
<evidence type="ECO:0000313" key="3">
    <source>
        <dbReference type="WBParaSite" id="nRc.2.0.1.t45107-RA"/>
    </source>
</evidence>
<feature type="region of interest" description="Disordered" evidence="1">
    <location>
        <begin position="77"/>
        <end position="105"/>
    </location>
</feature>
<evidence type="ECO:0000256" key="1">
    <source>
        <dbReference type="SAM" id="MobiDB-lite"/>
    </source>
</evidence>
<dbReference type="Proteomes" id="UP000887565">
    <property type="component" value="Unplaced"/>
</dbReference>
<organism evidence="2 3">
    <name type="scientific">Romanomermis culicivorax</name>
    <name type="common">Nematode worm</name>
    <dbReference type="NCBI Taxonomy" id="13658"/>
    <lineage>
        <taxon>Eukaryota</taxon>
        <taxon>Metazoa</taxon>
        <taxon>Ecdysozoa</taxon>
        <taxon>Nematoda</taxon>
        <taxon>Enoplea</taxon>
        <taxon>Dorylaimia</taxon>
        <taxon>Mermithida</taxon>
        <taxon>Mermithoidea</taxon>
        <taxon>Mermithidae</taxon>
        <taxon>Romanomermis</taxon>
    </lineage>
</organism>
<dbReference type="WBParaSite" id="nRc.2.0.1.t45107-RA">
    <property type="protein sequence ID" value="nRc.2.0.1.t45107-RA"/>
    <property type="gene ID" value="nRc.2.0.1.g45107"/>
</dbReference>
<accession>A0A915L3N3</accession>